<dbReference type="EMBL" id="CP003924">
    <property type="protein sequence ID" value="AGS33503.1"/>
    <property type="molecule type" value="Genomic_DNA"/>
</dbReference>
<reference evidence="3 4" key="1">
    <citation type="submission" date="2012-11" db="EMBL/GenBank/DDBJ databases">
        <title>The complete genome sequence of Corynebacterium maris Coryn-1 (=DSM 45190).</title>
        <authorList>
            <person name="Schaffert L."/>
            <person name="Albersmeier A."/>
            <person name="Kalinowski J."/>
            <person name="Ruckert C."/>
        </authorList>
    </citation>
    <scope>NUCLEOTIDE SEQUENCE [LARGE SCALE GENOMIC DNA]</scope>
    <source>
        <strain evidence="4">Coryn-1</strain>
    </source>
</reference>
<dbReference type="RefSeq" id="WP_020933438.1">
    <property type="nucleotide sequence ID" value="NC_021915.1"/>
</dbReference>
<dbReference type="HOGENOM" id="CLU_833459_0_0_11"/>
<name>S5TFT2_9CORY</name>
<feature type="compositionally biased region" description="Basic and acidic residues" evidence="1">
    <location>
        <begin position="279"/>
        <end position="294"/>
    </location>
</feature>
<keyword evidence="4" id="KW-1185">Reference proteome</keyword>
<feature type="compositionally biased region" description="Basic and acidic residues" evidence="1">
    <location>
        <begin position="191"/>
        <end position="202"/>
    </location>
</feature>
<dbReference type="AlphaFoldDB" id="S5TFT2"/>
<feature type="compositionally biased region" description="Basic and acidic residues" evidence="1">
    <location>
        <begin position="127"/>
        <end position="141"/>
    </location>
</feature>
<dbReference type="PATRIC" id="fig|1224163.3.peg.19"/>
<gene>
    <name evidence="3" type="ORF">B841_00100</name>
</gene>
<keyword evidence="2" id="KW-0812">Transmembrane</keyword>
<evidence type="ECO:0000313" key="4">
    <source>
        <dbReference type="Proteomes" id="UP000015388"/>
    </source>
</evidence>
<accession>S5TFT2</accession>
<organism evidence="3 4">
    <name type="scientific">Corynebacterium maris DSM 45190</name>
    <dbReference type="NCBI Taxonomy" id="1224163"/>
    <lineage>
        <taxon>Bacteria</taxon>
        <taxon>Bacillati</taxon>
        <taxon>Actinomycetota</taxon>
        <taxon>Actinomycetes</taxon>
        <taxon>Mycobacteriales</taxon>
        <taxon>Corynebacteriaceae</taxon>
        <taxon>Corynebacterium</taxon>
    </lineage>
</organism>
<dbReference type="STRING" id="1224163.B841_00100"/>
<feature type="region of interest" description="Disordered" evidence="1">
    <location>
        <begin position="186"/>
        <end position="333"/>
    </location>
</feature>
<feature type="region of interest" description="Disordered" evidence="1">
    <location>
        <begin position="127"/>
        <end position="150"/>
    </location>
</feature>
<sequence length="333" mass="36465">MAFPANTALLKQSFQMMNSLREKLKDRSDERNDSDYEELRQSALNVQDLRERVRSLDAEGRRALLAAGPVAQSARLRVANAREDLDGNFSDWMLRASKAADESSTKMGKAVKKFRRNPKKTSKRVAKRAEKAAQKVTDKMTGKAARRAERRKKLRTGGIVAGVIALLAAGGGVVYYVITNRRQSPVLDTPPRVEEHSGKRQSELVYSTTTEEAMTEDATARTPKPVDNVPVDHTPVDDASADTPVDEAADRSKITYPTADAPETGDQTSTDVPSAEQHSAAEEAVKKASGERVGDGNVYDHAGESAAQPADADADAEEKEDTREEMEKHKKNM</sequence>
<feature type="transmembrane region" description="Helical" evidence="2">
    <location>
        <begin position="156"/>
        <end position="178"/>
    </location>
</feature>
<feature type="compositionally biased region" description="Basic residues" evidence="1">
    <location>
        <begin position="109"/>
        <end position="122"/>
    </location>
</feature>
<evidence type="ECO:0000313" key="3">
    <source>
        <dbReference type="EMBL" id="AGS33503.1"/>
    </source>
</evidence>
<dbReference type="KEGG" id="cmd:B841_00100"/>
<protein>
    <submittedName>
        <fullName evidence="3">Uncharacterized protein</fullName>
    </submittedName>
</protein>
<feature type="compositionally biased region" description="Basic and acidic residues" evidence="1">
    <location>
        <begin position="320"/>
        <end position="333"/>
    </location>
</feature>
<keyword evidence="2" id="KW-0472">Membrane</keyword>
<feature type="compositionally biased region" description="Low complexity" evidence="1">
    <location>
        <begin position="208"/>
        <end position="222"/>
    </location>
</feature>
<dbReference type="Proteomes" id="UP000015388">
    <property type="component" value="Chromosome"/>
</dbReference>
<evidence type="ECO:0000256" key="2">
    <source>
        <dbReference type="SAM" id="Phobius"/>
    </source>
</evidence>
<proteinExistence type="predicted"/>
<keyword evidence="2" id="KW-1133">Transmembrane helix</keyword>
<feature type="region of interest" description="Disordered" evidence="1">
    <location>
        <begin position="103"/>
        <end position="122"/>
    </location>
</feature>
<evidence type="ECO:0000256" key="1">
    <source>
        <dbReference type="SAM" id="MobiDB-lite"/>
    </source>
</evidence>